<name>A0ABS4JN50_9FIRM</name>
<proteinExistence type="predicted"/>
<dbReference type="InterPro" id="IPR036186">
    <property type="entry name" value="Serpin_sf"/>
</dbReference>
<keyword evidence="2" id="KW-0646">Protease inhibitor</keyword>
<protein>
    <submittedName>
        <fullName evidence="2">Serine protease inhibitor</fullName>
    </submittedName>
</protein>
<keyword evidence="3" id="KW-1185">Reference proteome</keyword>
<dbReference type="InterPro" id="IPR023796">
    <property type="entry name" value="Serpin_dom"/>
</dbReference>
<organism evidence="2 3">
    <name type="scientific">Symbiobacterium terraclitae</name>
    <dbReference type="NCBI Taxonomy" id="557451"/>
    <lineage>
        <taxon>Bacteria</taxon>
        <taxon>Bacillati</taxon>
        <taxon>Bacillota</taxon>
        <taxon>Clostridia</taxon>
        <taxon>Eubacteriales</taxon>
        <taxon>Symbiobacteriaceae</taxon>
        <taxon>Symbiobacterium</taxon>
    </lineage>
</organism>
<evidence type="ECO:0000313" key="2">
    <source>
        <dbReference type="EMBL" id="MBP2016967.1"/>
    </source>
</evidence>
<dbReference type="Proteomes" id="UP001519289">
    <property type="component" value="Unassembled WGS sequence"/>
</dbReference>
<dbReference type="SUPFAM" id="SSF56574">
    <property type="entry name" value="Serpins"/>
    <property type="match status" value="1"/>
</dbReference>
<feature type="domain" description="Serpin" evidence="1">
    <location>
        <begin position="2"/>
        <end position="45"/>
    </location>
</feature>
<dbReference type="InterPro" id="IPR042178">
    <property type="entry name" value="Serpin_sf_1"/>
</dbReference>
<accession>A0ABS4JN50</accession>
<evidence type="ECO:0000259" key="1">
    <source>
        <dbReference type="Pfam" id="PF00079"/>
    </source>
</evidence>
<evidence type="ECO:0000313" key="3">
    <source>
        <dbReference type="Proteomes" id="UP001519289"/>
    </source>
</evidence>
<dbReference type="Pfam" id="PF00079">
    <property type="entry name" value="Serpin"/>
    <property type="match status" value="1"/>
</dbReference>
<dbReference type="EMBL" id="JAGGLG010000002">
    <property type="protein sequence ID" value="MBP2016967.1"/>
    <property type="molecule type" value="Genomic_DNA"/>
</dbReference>
<sequence length="81" mass="8879">MVVLASALYFRGAWSEAFDPKLTRGGTFTTAAGARRTLLFMERDGEGEKLTNRPFLVAIRDDETGALLFLSAVRDPGRSGR</sequence>
<dbReference type="Gene3D" id="3.30.497.10">
    <property type="entry name" value="Antithrombin, subunit I, domain 2"/>
    <property type="match status" value="1"/>
</dbReference>
<keyword evidence="2" id="KW-0722">Serine protease inhibitor</keyword>
<reference evidence="2 3" key="1">
    <citation type="submission" date="2021-03" db="EMBL/GenBank/DDBJ databases">
        <title>Genomic Encyclopedia of Type Strains, Phase IV (KMG-IV): sequencing the most valuable type-strain genomes for metagenomic binning, comparative biology and taxonomic classification.</title>
        <authorList>
            <person name="Goeker M."/>
        </authorList>
    </citation>
    <scope>NUCLEOTIDE SEQUENCE [LARGE SCALE GENOMIC DNA]</scope>
    <source>
        <strain evidence="2 3">DSM 27138</strain>
    </source>
</reference>
<comment type="caution">
    <text evidence="2">The sequence shown here is derived from an EMBL/GenBank/DDBJ whole genome shotgun (WGS) entry which is preliminary data.</text>
</comment>
<dbReference type="GO" id="GO:0004867">
    <property type="term" value="F:serine-type endopeptidase inhibitor activity"/>
    <property type="evidence" value="ECO:0007669"/>
    <property type="project" value="UniProtKB-KW"/>
</dbReference>
<gene>
    <name evidence="2" type="ORF">J2Z79_000341</name>
</gene>